<comment type="caution">
    <text evidence="2">The sequence shown here is derived from an EMBL/GenBank/DDBJ whole genome shotgun (WGS) entry which is preliminary data.</text>
</comment>
<keyword evidence="3" id="KW-1185">Reference proteome</keyword>
<sequence length="84" mass="9078">MFTVIATATSTVPLQFGVLDPSLFGLLNVIVAVIVGYFTYQDATARKTDSPKLWAGGMALASLLLNLLGFLVAFAVYYFVVIRD</sequence>
<dbReference type="Proteomes" id="UP001589595">
    <property type="component" value="Unassembled WGS sequence"/>
</dbReference>
<keyword evidence="1" id="KW-1133">Transmembrane helix</keyword>
<keyword evidence="1" id="KW-0472">Membrane</keyword>
<organism evidence="2 3">
    <name type="scientific">Halobaculum roseum</name>
    <dbReference type="NCBI Taxonomy" id="2175149"/>
    <lineage>
        <taxon>Archaea</taxon>
        <taxon>Methanobacteriati</taxon>
        <taxon>Methanobacteriota</taxon>
        <taxon>Stenosarchaea group</taxon>
        <taxon>Halobacteria</taxon>
        <taxon>Halobacteriales</taxon>
        <taxon>Haloferacaceae</taxon>
        <taxon>Halobaculum</taxon>
    </lineage>
</organism>
<evidence type="ECO:0000313" key="3">
    <source>
        <dbReference type="Proteomes" id="UP001589595"/>
    </source>
</evidence>
<reference evidence="2" key="1">
    <citation type="submission" date="2024-09" db="EMBL/GenBank/DDBJ databases">
        <authorList>
            <person name="Sun Q."/>
        </authorList>
    </citation>
    <scope>NUCLEOTIDE SEQUENCE [LARGE SCALE GENOMIC DNA]</scope>
    <source>
        <strain evidence="2">JCM 31273</strain>
    </source>
</reference>
<dbReference type="EMBL" id="JBHMAJ010000001">
    <property type="protein sequence ID" value="MFB9822765.1"/>
    <property type="molecule type" value="Genomic_DNA"/>
</dbReference>
<name>A0ABD5MGK5_9EURY</name>
<dbReference type="GeneID" id="67212094"/>
<feature type="transmembrane region" description="Helical" evidence="1">
    <location>
        <begin position="23"/>
        <end position="41"/>
    </location>
</feature>
<gene>
    <name evidence="2" type="ORF">ACFFOL_01000</name>
</gene>
<evidence type="ECO:0000313" key="2">
    <source>
        <dbReference type="EMBL" id="MFB9822765.1"/>
    </source>
</evidence>
<proteinExistence type="predicted"/>
<feature type="transmembrane region" description="Helical" evidence="1">
    <location>
        <begin position="53"/>
        <end position="80"/>
    </location>
</feature>
<accession>A0ABD5MGK5</accession>
<dbReference type="AlphaFoldDB" id="A0ABD5MGK5"/>
<keyword evidence="1" id="KW-0812">Transmembrane</keyword>
<dbReference type="RefSeq" id="WP_222921868.1">
    <property type="nucleotide sequence ID" value="NZ_CP082286.1"/>
</dbReference>
<evidence type="ECO:0000256" key="1">
    <source>
        <dbReference type="SAM" id="Phobius"/>
    </source>
</evidence>
<protein>
    <recommendedName>
        <fullName evidence="4">DUF4190 domain-containing protein</fullName>
    </recommendedName>
</protein>
<evidence type="ECO:0008006" key="4">
    <source>
        <dbReference type="Google" id="ProtNLM"/>
    </source>
</evidence>